<dbReference type="GeneID" id="64223180"/>
<reference evidence="2" key="4">
    <citation type="submission" date="2020-06" db="EMBL/GenBank/DDBJ databases">
        <authorList>
            <person name="Dong N."/>
        </authorList>
    </citation>
    <scope>NUCLEOTIDE SEQUENCE</scope>
    <source>
        <strain evidence="2">DF49-4</strain>
    </source>
</reference>
<evidence type="ECO:0000256" key="1">
    <source>
        <dbReference type="SAM" id="Phobius"/>
    </source>
</evidence>
<keyword evidence="6" id="KW-1185">Reference proteome</keyword>
<organism evidence="2 7">
    <name type="scientific">Acinetobacter towneri</name>
    <dbReference type="NCBI Taxonomy" id="202956"/>
    <lineage>
        <taxon>Bacteria</taxon>
        <taxon>Pseudomonadati</taxon>
        <taxon>Pseudomonadota</taxon>
        <taxon>Gammaproteobacteria</taxon>
        <taxon>Moraxellales</taxon>
        <taxon>Moraxellaceae</taxon>
        <taxon>Acinetobacter</taxon>
    </lineage>
</organism>
<name>A0AAP4M2S3_9GAMM</name>
<sequence length="53" mass="6193">MNHNAIIMMTLIILAVGFSLGIYVYFEQKRKQNEEIQLIITEARQGLVELDRK</sequence>
<dbReference type="RefSeq" id="WP_004973471.1">
    <property type="nucleotide sequence ID" value="NZ_AP031566.1"/>
</dbReference>
<dbReference type="Proteomes" id="UP001174419">
    <property type="component" value="Unassembled WGS sequence"/>
</dbReference>
<evidence type="ECO:0000313" key="3">
    <source>
        <dbReference type="EMBL" id="QGM27611.1"/>
    </source>
</evidence>
<keyword evidence="1" id="KW-0812">Transmembrane</keyword>
<evidence type="ECO:0000313" key="4">
    <source>
        <dbReference type="EMBL" id="QTD60714.1"/>
    </source>
</evidence>
<dbReference type="AlphaFoldDB" id="A0AAP4M2S3"/>
<evidence type="ECO:0000313" key="6">
    <source>
        <dbReference type="Proteomes" id="UP000663954"/>
    </source>
</evidence>
<reference evidence="2" key="6">
    <citation type="journal article" date="2022" name="Sci. Total Environ.">
        <title>Prevalence, transmission, and molecular epidemiology of tet(X)-positive bacteria among humans, animals, and environmental niches in China: An epidemiological, and genomic-based study.</title>
        <authorList>
            <person name="Dong N."/>
            <person name="Zeng Y."/>
            <person name="Cai C."/>
            <person name="Sun C."/>
            <person name="Lu J."/>
            <person name="Liu C."/>
            <person name="Zhou H."/>
            <person name="Sun Q."/>
            <person name="Shu L."/>
            <person name="Wang H."/>
            <person name="Wang Y."/>
            <person name="Wang S."/>
            <person name="Wu C."/>
            <person name="Chan E.W."/>
            <person name="Chen G."/>
            <person name="Shen Z."/>
            <person name="Chen S."/>
            <person name="Zhang R."/>
        </authorList>
    </citation>
    <scope>NUCLEOTIDE SEQUENCE</scope>
    <source>
        <strain evidence="2">DF49-4</strain>
    </source>
</reference>
<dbReference type="Proteomes" id="UP000405075">
    <property type="component" value="Chromosome"/>
</dbReference>
<keyword evidence="1" id="KW-1133">Transmembrane helix</keyword>
<evidence type="ECO:0000313" key="5">
    <source>
        <dbReference type="Proteomes" id="UP000405075"/>
    </source>
</evidence>
<dbReference type="EMBL" id="CP071770">
    <property type="protein sequence ID" value="QTD60714.1"/>
    <property type="molecule type" value="Genomic_DNA"/>
</dbReference>
<evidence type="ECO:0000313" key="7">
    <source>
        <dbReference type="Proteomes" id="UP001174419"/>
    </source>
</evidence>
<evidence type="ECO:0000313" key="2">
    <source>
        <dbReference type="EMBL" id="MDM1718367.1"/>
    </source>
</evidence>
<proteinExistence type="predicted"/>
<reference evidence="4 6" key="3">
    <citation type="journal article" date="2020" name="Front. Cell. Infect. Microbiol.">
        <title>Characterization of Three Porcine Acinetobacter towneri Strains Co-Harboring tet(X3) and bla OXA-58.</title>
        <authorList>
            <person name="Ma J."/>
            <person name="Wang J."/>
            <person name="Feng J."/>
            <person name="Liu Y."/>
            <person name="Yang B."/>
            <person name="Li R."/>
            <person name="Bai L."/>
            <person name="He T."/>
            <person name="Wang X."/>
            <person name="Yang Z."/>
        </authorList>
    </citation>
    <scope>NUCLEOTIDE SEQUENCE [LARGE SCALE GENOMIC DNA]</scope>
    <source>
        <strain evidence="4 6">GX5</strain>
    </source>
</reference>
<reference evidence="5" key="1">
    <citation type="submission" date="2019-11" db="EMBL/GenBank/DDBJ databases">
        <title>Escherichia coli 1916D6.</title>
        <authorList>
            <person name="Yao H."/>
            <person name="Du X."/>
            <person name="Yu R."/>
            <person name="Li A."/>
        </authorList>
    </citation>
    <scope>NUCLEOTIDE SEQUENCE [LARGE SCALE GENOMIC DNA]</scope>
    <source>
        <strain evidence="5">19110F47</strain>
    </source>
</reference>
<accession>A0AAP4M2S3</accession>
<keyword evidence="1" id="KW-0472">Membrane</keyword>
<protein>
    <submittedName>
        <fullName evidence="2">Uncharacterized protein</fullName>
    </submittedName>
</protein>
<reference evidence="3" key="2">
    <citation type="submission" date="2019-11" db="EMBL/GenBank/DDBJ databases">
        <authorList>
            <person name="Yao H."/>
            <person name="Du X."/>
            <person name="Yu R."/>
            <person name="Li A."/>
        </authorList>
    </citation>
    <scope>NUCLEOTIDE SEQUENCE</scope>
    <source>
        <strain evidence="3">19110F47</strain>
    </source>
</reference>
<dbReference type="EMBL" id="CP046045">
    <property type="protein sequence ID" value="QGM27611.1"/>
    <property type="molecule type" value="Genomic_DNA"/>
</dbReference>
<dbReference type="Proteomes" id="UP000663954">
    <property type="component" value="Chromosome"/>
</dbReference>
<gene>
    <name evidence="3" type="ORF">GJD93_07915</name>
    <name evidence="2" type="ORF">HX110_04275</name>
    <name evidence="4" type="ORF">J4G45_07655</name>
</gene>
<dbReference type="EMBL" id="JACANG010000005">
    <property type="protein sequence ID" value="MDM1718367.1"/>
    <property type="molecule type" value="Genomic_DNA"/>
</dbReference>
<reference evidence="4" key="5">
    <citation type="submission" date="2021-03" db="EMBL/GenBank/DDBJ databases">
        <authorList>
            <person name="Ma J."/>
        </authorList>
    </citation>
    <scope>NUCLEOTIDE SEQUENCE</scope>
    <source>
        <strain evidence="4">GX5</strain>
    </source>
</reference>
<feature type="transmembrane region" description="Helical" evidence="1">
    <location>
        <begin position="6"/>
        <end position="26"/>
    </location>
</feature>